<dbReference type="SUPFAM" id="SSF53098">
    <property type="entry name" value="Ribonuclease H-like"/>
    <property type="match status" value="1"/>
</dbReference>
<dbReference type="InterPro" id="IPR016197">
    <property type="entry name" value="Chromo-like_dom_sf"/>
</dbReference>
<dbReference type="CDD" id="cd00024">
    <property type="entry name" value="CD_CSD"/>
    <property type="match status" value="1"/>
</dbReference>
<dbReference type="InterPro" id="IPR001584">
    <property type="entry name" value="Integrase_cat-core"/>
</dbReference>
<dbReference type="InterPro" id="IPR045358">
    <property type="entry name" value="Ty3_capsid"/>
</dbReference>
<dbReference type="Pfam" id="PF19259">
    <property type="entry name" value="Ty3_capsid"/>
    <property type="match status" value="1"/>
</dbReference>
<dbReference type="Gene3D" id="3.30.420.10">
    <property type="entry name" value="Ribonuclease H-like superfamily/Ribonuclease H"/>
    <property type="match status" value="1"/>
</dbReference>
<dbReference type="PANTHER" id="PTHR37984">
    <property type="entry name" value="PROTEIN CBG26694"/>
    <property type="match status" value="1"/>
</dbReference>
<evidence type="ECO:0000256" key="1">
    <source>
        <dbReference type="SAM" id="MobiDB-lite"/>
    </source>
</evidence>
<dbReference type="GO" id="GO:0015074">
    <property type="term" value="P:DNA integration"/>
    <property type="evidence" value="ECO:0007669"/>
    <property type="project" value="InterPro"/>
</dbReference>
<evidence type="ECO:0000313" key="4">
    <source>
        <dbReference type="Proteomes" id="UP000595140"/>
    </source>
</evidence>
<feature type="region of interest" description="Disordered" evidence="1">
    <location>
        <begin position="741"/>
        <end position="772"/>
    </location>
</feature>
<dbReference type="AlphaFoldDB" id="A0A484K160"/>
<feature type="compositionally biased region" description="Low complexity" evidence="1">
    <location>
        <begin position="248"/>
        <end position="259"/>
    </location>
</feature>
<dbReference type="OrthoDB" id="407598at2759"/>
<gene>
    <name evidence="3" type="ORF">CCAM_LOCUS104</name>
</gene>
<dbReference type="InterPro" id="IPR056924">
    <property type="entry name" value="SH3_Tf2-1"/>
</dbReference>
<keyword evidence="4" id="KW-1185">Reference proteome</keyword>
<dbReference type="PANTHER" id="PTHR37984:SF15">
    <property type="entry name" value="INTEGRASE CATALYTIC DOMAIN-CONTAINING PROTEIN"/>
    <property type="match status" value="1"/>
</dbReference>
<name>A0A484K160_9ASTE</name>
<dbReference type="Proteomes" id="UP000595140">
    <property type="component" value="Unassembled WGS sequence"/>
</dbReference>
<dbReference type="InterPro" id="IPR012337">
    <property type="entry name" value="RNaseH-like_sf"/>
</dbReference>
<dbReference type="InterPro" id="IPR050951">
    <property type="entry name" value="Retrovirus_Pol_polyprotein"/>
</dbReference>
<proteinExistence type="predicted"/>
<organism evidence="3 4">
    <name type="scientific">Cuscuta campestris</name>
    <dbReference type="NCBI Taxonomy" id="132261"/>
    <lineage>
        <taxon>Eukaryota</taxon>
        <taxon>Viridiplantae</taxon>
        <taxon>Streptophyta</taxon>
        <taxon>Embryophyta</taxon>
        <taxon>Tracheophyta</taxon>
        <taxon>Spermatophyta</taxon>
        <taxon>Magnoliopsida</taxon>
        <taxon>eudicotyledons</taxon>
        <taxon>Gunneridae</taxon>
        <taxon>Pentapetalae</taxon>
        <taxon>asterids</taxon>
        <taxon>lamiids</taxon>
        <taxon>Solanales</taxon>
        <taxon>Convolvulaceae</taxon>
        <taxon>Cuscuteae</taxon>
        <taxon>Cuscuta</taxon>
        <taxon>Cuscuta subgen. Grammica</taxon>
        <taxon>Cuscuta sect. Cleistogrammica</taxon>
    </lineage>
</organism>
<protein>
    <recommendedName>
        <fullName evidence="2">Integrase catalytic domain-containing protein</fullName>
    </recommendedName>
</protein>
<dbReference type="SUPFAM" id="SSF54160">
    <property type="entry name" value="Chromo domain-like"/>
    <property type="match status" value="1"/>
</dbReference>
<dbReference type="EMBL" id="OOIL02000001">
    <property type="protein sequence ID" value="VFQ58328.1"/>
    <property type="molecule type" value="Genomic_DNA"/>
</dbReference>
<feature type="region of interest" description="Disordered" evidence="1">
    <location>
        <begin position="239"/>
        <end position="276"/>
    </location>
</feature>
<sequence length="772" mass="87167">MTTPTPTPESASPALTLEDLMHAIMDARKDLHATKLRVAEITSQPHLDARITTKQPCTSWKPPLSQYSNSVPDSVPRMRVHAPRFSGDDPTGWIFRIQKYFDYFLTPEPERLQLVAMLIDHPASEWFHYYQANHCTATWEDFLLAVQQRFDPNYYENYVGLLSKLTQTTTVMDYQTAFEAILNKVSEVPESTLVSMFVAGLKRPLQREVNLRSPRSLPAAFALARELSACHAEAATTYSSRPRRAWNPSPAASTSSSAPGILPTPRPVAPIGKTADRVTTPNLPIVRLTNADKAERNKKGLCYGTTNWVADALSRREEDADPAGLFVTYARPIPSLMLDIQRENATAPELQDLHEAVRTGAASPDYIIHDGLLYFKHQTGGLLQPIPIPDRVWESASMDFITGLPPSRGFTVIMVVVDRLTKYAHFGTVCAGYDAPKVAQLFLEVVVKHHGFPVDIISDRDSVFMSLFWRELMRLSGTTLKYSTAYHPQTDGQTEVTNRSLEQYLRAFTHERQRRWSLFLPWAELALNCSHHDTIGMSPFQALYGRPPPSMFPTLAAYARTPAIEELLCDRATMLDELKLQLVKMQHRMRAQANQHRRDVSFNVGDLVLLKLRPYRQHLVARPASYKLAQRYYGPFEIMERVGEVAYRLRLPEGCQIHDVFHTSLLKPFAAAGPTLPQPSLPLEFFNGRPISRPAAALDRRTVLVEGVPQDQWRIRWADGSQDDDTWEPVEEMQRHFPDLRLEDKPALNPGGIDTAKAPLTQDEGTIATRRS</sequence>
<evidence type="ECO:0000259" key="2">
    <source>
        <dbReference type="PROSITE" id="PS50994"/>
    </source>
</evidence>
<feature type="domain" description="Integrase catalytic" evidence="2">
    <location>
        <begin position="383"/>
        <end position="547"/>
    </location>
</feature>
<dbReference type="Pfam" id="PF24626">
    <property type="entry name" value="SH3_Tf2-1"/>
    <property type="match status" value="1"/>
</dbReference>
<dbReference type="PROSITE" id="PS50994">
    <property type="entry name" value="INTEGRASE"/>
    <property type="match status" value="1"/>
</dbReference>
<dbReference type="GO" id="GO:0003676">
    <property type="term" value="F:nucleic acid binding"/>
    <property type="evidence" value="ECO:0007669"/>
    <property type="project" value="InterPro"/>
</dbReference>
<reference evidence="3 4" key="1">
    <citation type="submission" date="2018-04" db="EMBL/GenBank/DDBJ databases">
        <authorList>
            <person name="Vogel A."/>
        </authorList>
    </citation>
    <scope>NUCLEOTIDE SEQUENCE [LARGE SCALE GENOMIC DNA]</scope>
</reference>
<evidence type="ECO:0000313" key="3">
    <source>
        <dbReference type="EMBL" id="VFQ58328.1"/>
    </source>
</evidence>
<dbReference type="InterPro" id="IPR036397">
    <property type="entry name" value="RNaseH_sf"/>
</dbReference>
<accession>A0A484K160</accession>